<comment type="caution">
    <text evidence="11">The sequence shown here is derived from an EMBL/GenBank/DDBJ whole genome shotgun (WGS) entry which is preliminary data.</text>
</comment>
<keyword evidence="7" id="KW-0067">ATP-binding</keyword>
<evidence type="ECO:0000256" key="6">
    <source>
        <dbReference type="ARBA" id="ARBA00022777"/>
    </source>
</evidence>
<name>A0A7Y8GVI0_9BURK</name>
<gene>
    <name evidence="11" type="ORF">F3K02_10320</name>
</gene>
<dbReference type="PANTHER" id="PTHR24421">
    <property type="entry name" value="NITRATE/NITRITE SENSOR PROTEIN NARX-RELATED"/>
    <property type="match status" value="1"/>
</dbReference>
<evidence type="ECO:0000256" key="1">
    <source>
        <dbReference type="ARBA" id="ARBA00000085"/>
    </source>
</evidence>
<dbReference type="PROSITE" id="PS50109">
    <property type="entry name" value="HIS_KIN"/>
    <property type="match status" value="1"/>
</dbReference>
<proteinExistence type="predicted"/>
<organism evidence="11 12">
    <name type="scientific">Hydrogenophaga aromaticivorans</name>
    <dbReference type="NCBI Taxonomy" id="2610898"/>
    <lineage>
        <taxon>Bacteria</taxon>
        <taxon>Pseudomonadati</taxon>
        <taxon>Pseudomonadota</taxon>
        <taxon>Betaproteobacteria</taxon>
        <taxon>Burkholderiales</taxon>
        <taxon>Comamonadaceae</taxon>
        <taxon>Hydrogenophaga</taxon>
    </lineage>
</organism>
<dbReference type="Gene3D" id="3.30.565.10">
    <property type="entry name" value="Histidine kinase-like ATPase, C-terminal domain"/>
    <property type="match status" value="1"/>
</dbReference>
<dbReference type="GO" id="GO:0005524">
    <property type="term" value="F:ATP binding"/>
    <property type="evidence" value="ECO:0007669"/>
    <property type="project" value="UniProtKB-KW"/>
</dbReference>
<dbReference type="GO" id="GO:0046983">
    <property type="term" value="F:protein dimerization activity"/>
    <property type="evidence" value="ECO:0007669"/>
    <property type="project" value="InterPro"/>
</dbReference>
<evidence type="ECO:0000259" key="10">
    <source>
        <dbReference type="PROSITE" id="PS50109"/>
    </source>
</evidence>
<feature type="transmembrane region" description="Helical" evidence="9">
    <location>
        <begin position="119"/>
        <end position="140"/>
    </location>
</feature>
<dbReference type="RefSeq" id="WP_177135541.1">
    <property type="nucleotide sequence ID" value="NZ_JAGPWB010000025.1"/>
</dbReference>
<feature type="transmembrane region" description="Helical" evidence="9">
    <location>
        <begin position="177"/>
        <end position="197"/>
    </location>
</feature>
<dbReference type="CDD" id="cd16917">
    <property type="entry name" value="HATPase_UhpB-NarQ-NarX-like"/>
    <property type="match status" value="1"/>
</dbReference>
<evidence type="ECO:0000313" key="11">
    <source>
        <dbReference type="EMBL" id="NWF45640.1"/>
    </source>
</evidence>
<keyword evidence="5" id="KW-0547">Nucleotide-binding</keyword>
<keyword evidence="8" id="KW-0902">Two-component regulatory system</keyword>
<evidence type="ECO:0000256" key="8">
    <source>
        <dbReference type="ARBA" id="ARBA00023012"/>
    </source>
</evidence>
<accession>A0A7Y8GVI0</accession>
<protein>
    <recommendedName>
        <fullName evidence="2">histidine kinase</fullName>
        <ecNumber evidence="2">2.7.13.3</ecNumber>
    </recommendedName>
</protein>
<dbReference type="SUPFAM" id="SSF55874">
    <property type="entry name" value="ATPase domain of HSP90 chaperone/DNA topoisomerase II/histidine kinase"/>
    <property type="match status" value="1"/>
</dbReference>
<dbReference type="InterPro" id="IPR005467">
    <property type="entry name" value="His_kinase_dom"/>
</dbReference>
<dbReference type="GO" id="GO:0016020">
    <property type="term" value="C:membrane"/>
    <property type="evidence" value="ECO:0007669"/>
    <property type="project" value="InterPro"/>
</dbReference>
<feature type="transmembrane region" description="Helical" evidence="9">
    <location>
        <begin position="6"/>
        <end position="25"/>
    </location>
</feature>
<dbReference type="InterPro" id="IPR036890">
    <property type="entry name" value="HATPase_C_sf"/>
</dbReference>
<comment type="catalytic activity">
    <reaction evidence="1">
        <text>ATP + protein L-histidine = ADP + protein N-phospho-L-histidine.</text>
        <dbReference type="EC" id="2.7.13.3"/>
    </reaction>
</comment>
<keyword evidence="6" id="KW-0418">Kinase</keyword>
<feature type="transmembrane region" description="Helical" evidence="9">
    <location>
        <begin position="70"/>
        <end position="87"/>
    </location>
</feature>
<dbReference type="InterPro" id="IPR050482">
    <property type="entry name" value="Sensor_HK_TwoCompSys"/>
</dbReference>
<dbReference type="PANTHER" id="PTHR24421:SF10">
    <property type="entry name" value="NITRATE_NITRITE SENSOR PROTEIN NARQ"/>
    <property type="match status" value="1"/>
</dbReference>
<keyword evidence="9" id="KW-0812">Transmembrane</keyword>
<dbReference type="Proteomes" id="UP000545507">
    <property type="component" value="Unassembled WGS sequence"/>
</dbReference>
<keyword evidence="9" id="KW-1133">Transmembrane helix</keyword>
<evidence type="ECO:0000256" key="2">
    <source>
        <dbReference type="ARBA" id="ARBA00012438"/>
    </source>
</evidence>
<feature type="transmembrane region" description="Helical" evidence="9">
    <location>
        <begin position="37"/>
        <end position="55"/>
    </location>
</feature>
<dbReference type="Pfam" id="PF07730">
    <property type="entry name" value="HisKA_3"/>
    <property type="match status" value="1"/>
</dbReference>
<dbReference type="SMART" id="SM00387">
    <property type="entry name" value="HATPase_c"/>
    <property type="match status" value="1"/>
</dbReference>
<evidence type="ECO:0000256" key="9">
    <source>
        <dbReference type="SAM" id="Phobius"/>
    </source>
</evidence>
<dbReference type="Pfam" id="PF02518">
    <property type="entry name" value="HATPase_c"/>
    <property type="match status" value="1"/>
</dbReference>
<keyword evidence="3" id="KW-0597">Phosphoprotein</keyword>
<evidence type="ECO:0000313" key="12">
    <source>
        <dbReference type="Proteomes" id="UP000545507"/>
    </source>
</evidence>
<dbReference type="EC" id="2.7.13.3" evidence="2"/>
<feature type="transmembrane region" description="Helical" evidence="9">
    <location>
        <begin position="152"/>
        <end position="171"/>
    </location>
</feature>
<dbReference type="AlphaFoldDB" id="A0A7Y8GVI0"/>
<keyword evidence="12" id="KW-1185">Reference proteome</keyword>
<sequence>MSSHHIGPLVGLFSVTLTVGFLTVYGGGRESKRADVAMAYGLLAWVVYMLWIGRFADEPPDAVDMFVERIGLQVCLSAATVLVLIGVPLSSQRLWGLVGTQALGGVLSLWLWAATSLDVWLTVWRVFNFIFVGVLLVVLVRPLLRRPRAVAWGRFLLSALLMLCALVAVWPVAAVPWLASAGAYTYPAALVCVWWMLSGRFGGRGVPFQHSAAAEEESGHEERQRIAQDVHDGVGAHLVAILSSLDARDPEQRALALSLEQCLLDLKIMVDGLYEDVTHPLEALAMLRYRVQPCLDRTGILMVWDIEDSPAMGQLSPHAVTQLLKIAQEAIANVMRHAQATEIRVVCEYDETGRRIELTIADNGKGFDDRRRRQAARSKGLAGMQRRAMNVGGTLEIESTPGQGTRVFLRLPCPDPAFRPLPVEVAQAPSSEVSSRPAP</sequence>
<reference evidence="11 12" key="1">
    <citation type="submission" date="2019-09" db="EMBL/GenBank/DDBJ databases">
        <title>Hydrogenophaga aromatica sp. nov., isolated from a para-xylene-degrading enrichment culture.</title>
        <authorList>
            <person name="Tancsics A."/>
            <person name="Banerjee S."/>
        </authorList>
    </citation>
    <scope>NUCLEOTIDE SEQUENCE [LARGE SCALE GENOMIC DNA]</scope>
    <source>
        <strain evidence="11 12">D2P1</strain>
    </source>
</reference>
<keyword evidence="9" id="KW-0472">Membrane</keyword>
<dbReference type="InterPro" id="IPR011712">
    <property type="entry name" value="Sig_transdc_His_kin_sub3_dim/P"/>
</dbReference>
<dbReference type="InterPro" id="IPR003594">
    <property type="entry name" value="HATPase_dom"/>
</dbReference>
<keyword evidence="4" id="KW-0808">Transferase</keyword>
<dbReference type="GO" id="GO:0000155">
    <property type="term" value="F:phosphorelay sensor kinase activity"/>
    <property type="evidence" value="ECO:0007669"/>
    <property type="project" value="InterPro"/>
</dbReference>
<evidence type="ECO:0000256" key="5">
    <source>
        <dbReference type="ARBA" id="ARBA00022741"/>
    </source>
</evidence>
<dbReference type="Gene3D" id="1.20.5.1930">
    <property type="match status" value="1"/>
</dbReference>
<feature type="domain" description="Histidine kinase" evidence="10">
    <location>
        <begin position="322"/>
        <end position="415"/>
    </location>
</feature>
<evidence type="ECO:0000256" key="4">
    <source>
        <dbReference type="ARBA" id="ARBA00022679"/>
    </source>
</evidence>
<evidence type="ECO:0000256" key="7">
    <source>
        <dbReference type="ARBA" id="ARBA00022840"/>
    </source>
</evidence>
<dbReference type="EMBL" id="VYGV01000007">
    <property type="protein sequence ID" value="NWF45640.1"/>
    <property type="molecule type" value="Genomic_DNA"/>
</dbReference>
<evidence type="ECO:0000256" key="3">
    <source>
        <dbReference type="ARBA" id="ARBA00022553"/>
    </source>
</evidence>
<feature type="transmembrane region" description="Helical" evidence="9">
    <location>
        <begin position="94"/>
        <end position="113"/>
    </location>
</feature>